<evidence type="ECO:0000256" key="1">
    <source>
        <dbReference type="SAM" id="MobiDB-lite"/>
    </source>
</evidence>
<name>A0ABV8VAV1_9GAMM</name>
<keyword evidence="4" id="KW-1185">Reference proteome</keyword>
<feature type="compositionally biased region" description="Polar residues" evidence="1">
    <location>
        <begin position="1"/>
        <end position="15"/>
    </location>
</feature>
<organism evidence="3 4">
    <name type="scientific">Simiduia curdlanivorans</name>
    <dbReference type="NCBI Taxonomy" id="1492769"/>
    <lineage>
        <taxon>Bacteria</taxon>
        <taxon>Pseudomonadati</taxon>
        <taxon>Pseudomonadota</taxon>
        <taxon>Gammaproteobacteria</taxon>
        <taxon>Cellvibrionales</taxon>
        <taxon>Cellvibrionaceae</taxon>
        <taxon>Simiduia</taxon>
    </lineage>
</organism>
<feature type="transmembrane region" description="Helical" evidence="2">
    <location>
        <begin position="102"/>
        <end position="122"/>
    </location>
</feature>
<gene>
    <name evidence="3" type="ORF">ACFOX3_17970</name>
</gene>
<accession>A0ABV8VAV1</accession>
<proteinExistence type="predicted"/>
<protein>
    <submittedName>
        <fullName evidence="3">VC0807 family protein</fullName>
    </submittedName>
</protein>
<keyword evidence="2" id="KW-0812">Transmembrane</keyword>
<feature type="transmembrane region" description="Helical" evidence="2">
    <location>
        <begin position="76"/>
        <end position="96"/>
    </location>
</feature>
<evidence type="ECO:0000313" key="3">
    <source>
        <dbReference type="EMBL" id="MFC4364202.1"/>
    </source>
</evidence>
<dbReference type="EMBL" id="JBHSCX010000021">
    <property type="protein sequence ID" value="MFC4364202.1"/>
    <property type="molecule type" value="Genomic_DNA"/>
</dbReference>
<keyword evidence="2" id="KW-0472">Membrane</keyword>
<dbReference type="Proteomes" id="UP001595840">
    <property type="component" value="Unassembled WGS sequence"/>
</dbReference>
<evidence type="ECO:0000256" key="2">
    <source>
        <dbReference type="SAM" id="Phobius"/>
    </source>
</evidence>
<comment type="caution">
    <text evidence="3">The sequence shown here is derived from an EMBL/GenBank/DDBJ whole genome shotgun (WGS) entry which is preliminary data.</text>
</comment>
<feature type="transmembrane region" description="Helical" evidence="2">
    <location>
        <begin position="164"/>
        <end position="186"/>
    </location>
</feature>
<dbReference type="PIRSF" id="PIRSF028137">
    <property type="entry name" value="UCP028137"/>
    <property type="match status" value="1"/>
</dbReference>
<feature type="region of interest" description="Disordered" evidence="1">
    <location>
        <begin position="1"/>
        <end position="20"/>
    </location>
</feature>
<sequence length="245" mass="27073">MTQAQNDVEPQSPNGTDAKPKRESMLINLLFNIIIPTLILTKLSNDEWLGTKLGLIIALAFPIIYGARDFYQRGKFNFFSALGVVSVLLTGGISLLELDPKYIAIKEAAIPGLLGLATLFSLKTKFPLVRTFLYNDQIIKVDVVNHALDEFGNHMAFEAVLRNATYLLASSFALSSVLNYVLAKWIVVSAPGTAAFNEELGKMTALSYPVIALPAMAIMIFTLFYLFSNIKKLTHLNLEDIMHEA</sequence>
<dbReference type="InterPro" id="IPR016870">
    <property type="entry name" value="UCP028137"/>
</dbReference>
<dbReference type="NCBIfam" id="NF041646">
    <property type="entry name" value="VC0807_fam"/>
    <property type="match status" value="1"/>
</dbReference>
<keyword evidence="2" id="KW-1133">Transmembrane helix</keyword>
<feature type="transmembrane region" description="Helical" evidence="2">
    <location>
        <begin position="206"/>
        <end position="227"/>
    </location>
</feature>
<reference evidence="4" key="1">
    <citation type="journal article" date="2019" name="Int. J. Syst. Evol. Microbiol.">
        <title>The Global Catalogue of Microorganisms (GCM) 10K type strain sequencing project: providing services to taxonomists for standard genome sequencing and annotation.</title>
        <authorList>
            <consortium name="The Broad Institute Genomics Platform"/>
            <consortium name="The Broad Institute Genome Sequencing Center for Infectious Disease"/>
            <person name="Wu L."/>
            <person name="Ma J."/>
        </authorList>
    </citation>
    <scope>NUCLEOTIDE SEQUENCE [LARGE SCALE GENOMIC DNA]</scope>
    <source>
        <strain evidence="4">CECT 8570</strain>
    </source>
</reference>
<dbReference type="RefSeq" id="WP_290262497.1">
    <property type="nucleotide sequence ID" value="NZ_JAUFQG010000004.1"/>
</dbReference>
<feature type="transmembrane region" description="Helical" evidence="2">
    <location>
        <begin position="25"/>
        <end position="43"/>
    </location>
</feature>
<feature type="transmembrane region" description="Helical" evidence="2">
    <location>
        <begin position="49"/>
        <end position="67"/>
    </location>
</feature>
<evidence type="ECO:0000313" key="4">
    <source>
        <dbReference type="Proteomes" id="UP001595840"/>
    </source>
</evidence>